<dbReference type="PROSITE" id="PS50089">
    <property type="entry name" value="ZF_RING_2"/>
    <property type="match status" value="1"/>
</dbReference>
<dbReference type="InterPro" id="IPR001841">
    <property type="entry name" value="Znf_RING"/>
</dbReference>
<keyword evidence="1" id="KW-0479">Metal-binding</keyword>
<dbReference type="PANTHER" id="PTHR22765">
    <property type="entry name" value="RING FINGER AND PROTEASE ASSOCIATED DOMAIN-CONTAINING"/>
    <property type="match status" value="1"/>
</dbReference>
<dbReference type="EMBL" id="QKYT01000024">
    <property type="protein sequence ID" value="RIA97826.1"/>
    <property type="molecule type" value="Genomic_DNA"/>
</dbReference>
<evidence type="ECO:0000256" key="2">
    <source>
        <dbReference type="SAM" id="Phobius"/>
    </source>
</evidence>
<dbReference type="SUPFAM" id="SSF57850">
    <property type="entry name" value="RING/U-box"/>
    <property type="match status" value="1"/>
</dbReference>
<evidence type="ECO:0000313" key="5">
    <source>
        <dbReference type="EMBL" id="RIA97826.1"/>
    </source>
</evidence>
<keyword evidence="1" id="KW-0862">Zinc</keyword>
<dbReference type="Proteomes" id="UP000265703">
    <property type="component" value="Unassembled WGS sequence"/>
</dbReference>
<organism evidence="5 6">
    <name type="scientific">Glomus cerebriforme</name>
    <dbReference type="NCBI Taxonomy" id="658196"/>
    <lineage>
        <taxon>Eukaryota</taxon>
        <taxon>Fungi</taxon>
        <taxon>Fungi incertae sedis</taxon>
        <taxon>Mucoromycota</taxon>
        <taxon>Glomeromycotina</taxon>
        <taxon>Glomeromycetes</taxon>
        <taxon>Glomerales</taxon>
        <taxon>Glomeraceae</taxon>
        <taxon>Glomus</taxon>
    </lineage>
</organism>
<dbReference type="OrthoDB" id="8062037at2759"/>
<evidence type="ECO:0000313" key="6">
    <source>
        <dbReference type="Proteomes" id="UP000265703"/>
    </source>
</evidence>
<evidence type="ECO:0000256" key="1">
    <source>
        <dbReference type="PROSITE-ProRule" id="PRU00175"/>
    </source>
</evidence>
<keyword evidence="6" id="KW-1185">Reference proteome</keyword>
<dbReference type="GO" id="GO:0061630">
    <property type="term" value="F:ubiquitin protein ligase activity"/>
    <property type="evidence" value="ECO:0007669"/>
    <property type="project" value="TreeGrafter"/>
</dbReference>
<dbReference type="STRING" id="658196.A0A397TLN3"/>
<proteinExistence type="predicted"/>
<feature type="transmembrane region" description="Helical" evidence="2">
    <location>
        <begin position="231"/>
        <end position="255"/>
    </location>
</feature>
<dbReference type="Gene3D" id="3.30.40.10">
    <property type="entry name" value="Zinc/RING finger domain, C3HC4 (zinc finger)"/>
    <property type="match status" value="1"/>
</dbReference>
<evidence type="ECO:0000256" key="3">
    <source>
        <dbReference type="SAM" id="SignalP"/>
    </source>
</evidence>
<keyword evidence="2" id="KW-0472">Membrane</keyword>
<dbReference type="GO" id="GO:0016020">
    <property type="term" value="C:membrane"/>
    <property type="evidence" value="ECO:0007669"/>
    <property type="project" value="TreeGrafter"/>
</dbReference>
<gene>
    <name evidence="5" type="ORF">C1645_219398</name>
</gene>
<feature type="signal peptide" evidence="3">
    <location>
        <begin position="1"/>
        <end position="39"/>
    </location>
</feature>
<feature type="domain" description="RING-type" evidence="4">
    <location>
        <begin position="450"/>
        <end position="477"/>
    </location>
</feature>
<comment type="caution">
    <text evidence="5">The sequence shown here is derived from an EMBL/GenBank/DDBJ whole genome shotgun (WGS) entry which is preliminary data.</text>
</comment>
<dbReference type="AlphaFoldDB" id="A0A397TLN3"/>
<dbReference type="Pfam" id="PF17123">
    <property type="entry name" value="zf-RING_11"/>
    <property type="match status" value="1"/>
</dbReference>
<protein>
    <recommendedName>
        <fullName evidence="4">RING-type domain-containing protein</fullName>
    </recommendedName>
</protein>
<dbReference type="PANTHER" id="PTHR22765:SF183">
    <property type="entry name" value="OS06G0534800 PROTEIN"/>
    <property type="match status" value="1"/>
</dbReference>
<accession>A0A397TLN3</accession>
<reference evidence="5 6" key="1">
    <citation type="submission" date="2018-06" db="EMBL/GenBank/DDBJ databases">
        <title>Comparative genomics reveals the genomic features of Rhizophagus irregularis, R. cerebriforme, R. diaphanum and Gigaspora rosea, and their symbiotic lifestyle signature.</title>
        <authorList>
            <person name="Morin E."/>
            <person name="San Clemente H."/>
            <person name="Chen E.C.H."/>
            <person name="De La Providencia I."/>
            <person name="Hainaut M."/>
            <person name="Kuo A."/>
            <person name="Kohler A."/>
            <person name="Murat C."/>
            <person name="Tang N."/>
            <person name="Roy S."/>
            <person name="Loubradou J."/>
            <person name="Henrissat B."/>
            <person name="Grigoriev I.V."/>
            <person name="Corradi N."/>
            <person name="Roux C."/>
            <person name="Martin F.M."/>
        </authorList>
    </citation>
    <scope>NUCLEOTIDE SEQUENCE [LARGE SCALE GENOMIC DNA]</scope>
    <source>
        <strain evidence="5 6">DAOM 227022</strain>
    </source>
</reference>
<feature type="chain" id="PRO_5017430103" description="RING-type domain-containing protein" evidence="3">
    <location>
        <begin position="40"/>
        <end position="482"/>
    </location>
</feature>
<dbReference type="InterPro" id="IPR013083">
    <property type="entry name" value="Znf_RING/FYVE/PHD"/>
</dbReference>
<dbReference type="GO" id="GO:0006511">
    <property type="term" value="P:ubiquitin-dependent protein catabolic process"/>
    <property type="evidence" value="ECO:0007669"/>
    <property type="project" value="TreeGrafter"/>
</dbReference>
<keyword evidence="2" id="KW-1133">Transmembrane helix</keyword>
<keyword evidence="3" id="KW-0732">Signal</keyword>
<evidence type="ECO:0000259" key="4">
    <source>
        <dbReference type="PROSITE" id="PS50089"/>
    </source>
</evidence>
<keyword evidence="1" id="KW-0863">Zinc-finger</keyword>
<dbReference type="CDD" id="cd16454">
    <property type="entry name" value="RING-H2_PA-TM-RING"/>
    <property type="match status" value="1"/>
</dbReference>
<dbReference type="GO" id="GO:0008270">
    <property type="term" value="F:zinc ion binding"/>
    <property type="evidence" value="ECO:0007669"/>
    <property type="project" value="UniProtKB-KW"/>
</dbReference>
<name>A0A397TLN3_9GLOM</name>
<sequence length="482" mass="53610">MMLKYYNSKNQRRNNDNNISFAFFLSLLLLLLNSPITSAGIGSVSGPSIQLDVVEYVIGVEKRAKLADGTPIQEYDRVDLLDNSVIPSKDGTQGILFELFQNCDDVLNITMIPNDVVKEIPSRMALITNPYCPLISLSSALQQKVTGAIIIANTSVVSDQPSPPKIPPNTYNFPIYYVINAAHGQEIKNFLMNNIYLKNFTDQNGNRELLKYRVRALLLPQASFFPGVWEFTLIIVVVLLAVSFITSVAMHCHLYRLRRQRGRENNASPPFAYQMKITIDDDILSTFPIRVYKASTTTNNEVVETQPIEENKNAQNQNDITKNENSEANLLTSESDNKEKAVINDKIDQKGIIAINIPSLNNASVDAPPPSISSVLNRKVSIKSDPTALSRHVSIKSQRVDLSRHVSVRSARSTKSTRSENAISAATALCEGSGVSMDDYESQMHYSTMCAICLDEFEDGDQLRPLPCGHEFHSECIGNLLF</sequence>
<keyword evidence="2" id="KW-0812">Transmembrane</keyword>
<dbReference type="InterPro" id="IPR051826">
    <property type="entry name" value="E3_ubiquitin-ligase_domain"/>
</dbReference>